<protein>
    <submittedName>
        <fullName evidence="1">Uncharacterized protein</fullName>
    </submittedName>
</protein>
<evidence type="ECO:0000313" key="1">
    <source>
        <dbReference type="EMBL" id="SDP88584.1"/>
    </source>
</evidence>
<organism evidence="1 2">
    <name type="scientific">Lentzea jiangxiensis</name>
    <dbReference type="NCBI Taxonomy" id="641025"/>
    <lineage>
        <taxon>Bacteria</taxon>
        <taxon>Bacillati</taxon>
        <taxon>Actinomycetota</taxon>
        <taxon>Actinomycetes</taxon>
        <taxon>Pseudonocardiales</taxon>
        <taxon>Pseudonocardiaceae</taxon>
        <taxon>Lentzea</taxon>
    </lineage>
</organism>
<proteinExistence type="predicted"/>
<dbReference type="AlphaFoldDB" id="A0A1H0WD02"/>
<gene>
    <name evidence="1" type="ORF">SAMN05421507_118123</name>
</gene>
<accession>A0A1H0WD02</accession>
<dbReference type="Proteomes" id="UP000199691">
    <property type="component" value="Unassembled WGS sequence"/>
</dbReference>
<reference evidence="2" key="1">
    <citation type="submission" date="2016-10" db="EMBL/GenBank/DDBJ databases">
        <authorList>
            <person name="Varghese N."/>
            <person name="Submissions S."/>
        </authorList>
    </citation>
    <scope>NUCLEOTIDE SEQUENCE [LARGE SCALE GENOMIC DNA]</scope>
    <source>
        <strain evidence="2">CGMCC 4.6609</strain>
    </source>
</reference>
<dbReference type="EMBL" id="FNIX01000018">
    <property type="protein sequence ID" value="SDP88584.1"/>
    <property type="molecule type" value="Genomic_DNA"/>
</dbReference>
<evidence type="ECO:0000313" key="2">
    <source>
        <dbReference type="Proteomes" id="UP000199691"/>
    </source>
</evidence>
<name>A0A1H0WD02_9PSEU</name>
<sequence>MVRVGVSLYYTARRATPLTDAESAAVSQVVSTYNENAPFSAQEEGLYLYDRLEPGTVLDGSTKMPAADDRAIPSLVHWLSAVTALRNVVPDADWTLTLDDYEIEWDGHTGYHLPGLTD</sequence>
<dbReference type="STRING" id="641025.SAMN05421507_118123"/>
<keyword evidence="2" id="KW-1185">Reference proteome</keyword>